<dbReference type="Pfam" id="PF00339">
    <property type="entry name" value="Arrestin_N"/>
    <property type="match status" value="1"/>
</dbReference>
<dbReference type="GO" id="GO:0030674">
    <property type="term" value="F:protein-macromolecule adaptor activity"/>
    <property type="evidence" value="ECO:0007669"/>
    <property type="project" value="TreeGrafter"/>
</dbReference>
<dbReference type="InterPro" id="IPR011021">
    <property type="entry name" value="Arrestin-like_N"/>
</dbReference>
<sequence>MKEPFVALDIIPDTPVLTLPSNVMTKHRVTGVLRVVLSKPLKVKSISITFLGKCVVNFSHETVTPKNWLSKKTGDGVGSHGLQIFDSSRTRGSMIIVKQTISLLEGNKRHELTKGDNEYSFSFDLPADVPPSITDSHSYVRYKLTAVVLPASLLGILSQEKVDYELKIIRPRSMLNGLKRYSGVLEEKIKYDIEVPKMVVLSANTTSDGMNADEITINVRLTVMKEIARIKSVSLEISQNSKYLITSSSSNKVIERSFTTHTKPALLIDFTAALPSITQDHHLTLSLPYILISELSPDTSSPNLEITHNFRITITFVKTNISPCYLNLPVVVGYVFMDKRMNRSASVSEGSISLRQGILRELYRRGSEGWIFTNQIQNGRSSYSQDSSRSSDLVSRVSSFSSLTTLNTSVLNSVFEENENCTEVGL</sequence>
<dbReference type="GO" id="GO:0005886">
    <property type="term" value="C:plasma membrane"/>
    <property type="evidence" value="ECO:0007669"/>
    <property type="project" value="TreeGrafter"/>
</dbReference>
<reference evidence="2" key="1">
    <citation type="submission" date="2021-06" db="EMBL/GenBank/DDBJ databases">
        <authorList>
            <person name="Kallberg Y."/>
            <person name="Tangrot J."/>
            <person name="Rosling A."/>
        </authorList>
    </citation>
    <scope>NUCLEOTIDE SEQUENCE</scope>
    <source>
        <strain evidence="2">CL551</strain>
    </source>
</reference>
<name>A0A9N9CR44_9GLOM</name>
<accession>A0A9N9CR44</accession>
<dbReference type="PANTHER" id="PTHR11188">
    <property type="entry name" value="ARRESTIN DOMAIN CONTAINING PROTEIN"/>
    <property type="match status" value="1"/>
</dbReference>
<evidence type="ECO:0000313" key="3">
    <source>
        <dbReference type="Proteomes" id="UP000789342"/>
    </source>
</evidence>
<dbReference type="InterPro" id="IPR014756">
    <property type="entry name" value="Ig_E-set"/>
</dbReference>
<protein>
    <submittedName>
        <fullName evidence="2">7931_t:CDS:1</fullName>
    </submittedName>
</protein>
<dbReference type="SUPFAM" id="SSF81296">
    <property type="entry name" value="E set domains"/>
    <property type="match status" value="1"/>
</dbReference>
<gene>
    <name evidence="2" type="ORF">AMORRO_LOCUS8133</name>
</gene>
<dbReference type="PANTHER" id="PTHR11188:SF17">
    <property type="entry name" value="FI21816P1"/>
    <property type="match status" value="1"/>
</dbReference>
<dbReference type="AlphaFoldDB" id="A0A9N9CR44"/>
<dbReference type="Proteomes" id="UP000789342">
    <property type="component" value="Unassembled WGS sequence"/>
</dbReference>
<dbReference type="EMBL" id="CAJVPV010006703">
    <property type="protein sequence ID" value="CAG8609052.1"/>
    <property type="molecule type" value="Genomic_DNA"/>
</dbReference>
<dbReference type="OrthoDB" id="2333384at2759"/>
<dbReference type="Gene3D" id="2.60.40.640">
    <property type="match status" value="1"/>
</dbReference>
<dbReference type="GO" id="GO:0070086">
    <property type="term" value="P:ubiquitin-dependent endocytosis"/>
    <property type="evidence" value="ECO:0007669"/>
    <property type="project" value="TreeGrafter"/>
</dbReference>
<evidence type="ECO:0000259" key="1">
    <source>
        <dbReference type="Pfam" id="PF00339"/>
    </source>
</evidence>
<feature type="domain" description="Arrestin-like N-terminal" evidence="1">
    <location>
        <begin position="28"/>
        <end position="148"/>
    </location>
</feature>
<dbReference type="GO" id="GO:0005829">
    <property type="term" value="C:cytosol"/>
    <property type="evidence" value="ECO:0007669"/>
    <property type="project" value="TreeGrafter"/>
</dbReference>
<keyword evidence="3" id="KW-1185">Reference proteome</keyword>
<evidence type="ECO:0000313" key="2">
    <source>
        <dbReference type="EMBL" id="CAG8609052.1"/>
    </source>
</evidence>
<comment type="caution">
    <text evidence="2">The sequence shown here is derived from an EMBL/GenBank/DDBJ whole genome shotgun (WGS) entry which is preliminary data.</text>
</comment>
<dbReference type="InterPro" id="IPR050357">
    <property type="entry name" value="Arrestin_domain-protein"/>
</dbReference>
<dbReference type="InterPro" id="IPR014752">
    <property type="entry name" value="Arrestin-like_C"/>
</dbReference>
<proteinExistence type="predicted"/>
<organism evidence="2 3">
    <name type="scientific">Acaulospora morrowiae</name>
    <dbReference type="NCBI Taxonomy" id="94023"/>
    <lineage>
        <taxon>Eukaryota</taxon>
        <taxon>Fungi</taxon>
        <taxon>Fungi incertae sedis</taxon>
        <taxon>Mucoromycota</taxon>
        <taxon>Glomeromycotina</taxon>
        <taxon>Glomeromycetes</taxon>
        <taxon>Diversisporales</taxon>
        <taxon>Acaulosporaceae</taxon>
        <taxon>Acaulospora</taxon>
    </lineage>
</organism>
<dbReference type="GO" id="GO:0031625">
    <property type="term" value="F:ubiquitin protein ligase binding"/>
    <property type="evidence" value="ECO:0007669"/>
    <property type="project" value="TreeGrafter"/>
</dbReference>